<evidence type="ECO:0000256" key="1">
    <source>
        <dbReference type="SAM" id="SignalP"/>
    </source>
</evidence>
<dbReference type="RefSeq" id="WP_159423033.1">
    <property type="nucleotide sequence ID" value="NZ_CP047180.1"/>
</dbReference>
<evidence type="ECO:0000313" key="3">
    <source>
        <dbReference type="Proteomes" id="UP000464597"/>
    </source>
</evidence>
<evidence type="ECO:0000313" key="2">
    <source>
        <dbReference type="EMBL" id="QHC63205.1"/>
    </source>
</evidence>
<reference evidence="3" key="1">
    <citation type="submission" date="2019-12" db="EMBL/GenBank/DDBJ databases">
        <title>Complete and draft genome sequences of new strains and members of some known species of the genus Rathayibacter isolated from plants.</title>
        <authorList>
            <person name="Tarlachkov S.V."/>
            <person name="Starodumova I.P."/>
            <person name="Dorofeeva L.V."/>
            <person name="Prisyazhnaya N.V."/>
            <person name="Leyn S."/>
            <person name="Zlamal J."/>
            <person name="Elan M."/>
            <person name="Osterman A.L."/>
            <person name="Nadler S."/>
            <person name="Subbotin S.A."/>
            <person name="Evtushenko L.I."/>
        </authorList>
    </citation>
    <scope>NUCLEOTIDE SEQUENCE [LARGE SCALE GENOMIC DNA]</scope>
    <source>
        <strain evidence="3">VKM Ac-2802</strain>
    </source>
</reference>
<feature type="signal peptide" evidence="1">
    <location>
        <begin position="1"/>
        <end position="41"/>
    </location>
</feature>
<accession>A0ABX6H092</accession>
<organism evidence="2 3">
    <name type="scientific">Rathayibacter festucae</name>
    <dbReference type="NCBI Taxonomy" id="110937"/>
    <lineage>
        <taxon>Bacteria</taxon>
        <taxon>Bacillati</taxon>
        <taxon>Actinomycetota</taxon>
        <taxon>Actinomycetes</taxon>
        <taxon>Micrococcales</taxon>
        <taxon>Microbacteriaceae</taxon>
        <taxon>Rathayibacter</taxon>
    </lineage>
</organism>
<dbReference type="Proteomes" id="UP000464597">
    <property type="component" value="Chromosome"/>
</dbReference>
<dbReference type="EMBL" id="CP047180">
    <property type="protein sequence ID" value="QHC63205.1"/>
    <property type="molecule type" value="Genomic_DNA"/>
</dbReference>
<evidence type="ECO:0008006" key="4">
    <source>
        <dbReference type="Google" id="ProtNLM"/>
    </source>
</evidence>
<name>A0ABX6H092_9MICO</name>
<proteinExistence type="predicted"/>
<keyword evidence="1" id="KW-0732">Signal</keyword>
<feature type="chain" id="PRO_5047309439" description="DUF11 domain-containing protein" evidence="1">
    <location>
        <begin position="42"/>
        <end position="167"/>
    </location>
</feature>
<keyword evidence="3" id="KW-1185">Reference proteome</keyword>
<protein>
    <recommendedName>
        <fullName evidence="4">DUF11 domain-containing protein</fullName>
    </recommendedName>
</protein>
<dbReference type="PROSITE" id="PS51257">
    <property type="entry name" value="PROKAR_LIPOPROTEIN"/>
    <property type="match status" value="1"/>
</dbReference>
<gene>
    <name evidence="2" type="ORF">GSU69_11255</name>
</gene>
<sequence length="167" mass="17901">MSPRRPDPARARVRRTSLPAVAASLALTAGLVSCIAPTAHAEGRAPAVRSDVATSSATVEERPALNVVTTGAFEVRPGRSVTVGTPVVFTYRFTNTGNVPLDDVGPGHEHLEVGWSYEFVSRGRTVDAEDLERGYVTSSRAWAPRTPTGWYVSPTFTFHLPIPSSGR</sequence>